<evidence type="ECO:0000313" key="2">
    <source>
        <dbReference type="Proteomes" id="UP001171111"/>
    </source>
</evidence>
<dbReference type="SUPFAM" id="SSF51161">
    <property type="entry name" value="Trimeric LpxA-like enzymes"/>
    <property type="match status" value="1"/>
</dbReference>
<dbReference type="InterPro" id="IPR001451">
    <property type="entry name" value="Hexapep"/>
</dbReference>
<dbReference type="InterPro" id="IPR047324">
    <property type="entry name" value="LbH_gamma_CA-like"/>
</dbReference>
<comment type="caution">
    <text evidence="1">The sequence shown here is derived from an EMBL/GenBank/DDBJ whole genome shotgun (WGS) entry which is preliminary data.</text>
</comment>
<dbReference type="EMBL" id="JAULJQ010000008">
    <property type="protein sequence ID" value="MDO2409859.1"/>
    <property type="molecule type" value="Genomic_DNA"/>
</dbReference>
<keyword evidence="2" id="KW-1185">Reference proteome</keyword>
<dbReference type="InterPro" id="IPR050484">
    <property type="entry name" value="Transf_Hexapept/Carb_Anhydrase"/>
</dbReference>
<dbReference type="Gene3D" id="2.160.10.10">
    <property type="entry name" value="Hexapeptide repeat proteins"/>
    <property type="match status" value="1"/>
</dbReference>
<dbReference type="Pfam" id="PF00132">
    <property type="entry name" value="Hexapep"/>
    <property type="match status" value="1"/>
</dbReference>
<dbReference type="RefSeq" id="WP_273932935.1">
    <property type="nucleotide sequence ID" value="NZ_JAQSLJ010000007.1"/>
</dbReference>
<dbReference type="InterPro" id="IPR011004">
    <property type="entry name" value="Trimer_LpxA-like_sf"/>
</dbReference>
<dbReference type="Proteomes" id="UP001171111">
    <property type="component" value="Unassembled WGS sequence"/>
</dbReference>
<evidence type="ECO:0000313" key="1">
    <source>
        <dbReference type="EMBL" id="MDO2409859.1"/>
    </source>
</evidence>
<reference evidence="1 2" key="1">
    <citation type="submission" date="2023-06" db="EMBL/GenBank/DDBJ databases">
        <title>Campylobacter magnum sp. nov., isolated from cecal contents of domestic pigs (Sus scrofa domesticus).</title>
        <authorList>
            <person name="Papic B."/>
            <person name="Gruntar I."/>
        </authorList>
    </citation>
    <scope>NUCLEOTIDE SEQUENCE [LARGE SCALE GENOMIC DNA]</scope>
    <source>
        <strain evidence="2">34484-21</strain>
    </source>
</reference>
<dbReference type="CDD" id="cd04645">
    <property type="entry name" value="LbH_gamma_CA_like"/>
    <property type="match status" value="1"/>
</dbReference>
<dbReference type="PANTHER" id="PTHR13061:SF29">
    <property type="entry name" value="GAMMA CARBONIC ANHYDRASE-LIKE 1, MITOCHONDRIAL-RELATED"/>
    <property type="match status" value="1"/>
</dbReference>
<sequence>MKIHKSVKIAWNAQVEGKLKIGKKSSIWYSASVRADYDKITIAKGVNIQDAAVIHVDKGSPCKIGAFTTIGHGAIIHGCDIGKNCIIGMGAIILNGAKIGDNSIVAAGAVVTQNKVFASGSLIMGSPASIKRELSVDEIKENMLNAKHYIKASKNIKRKA</sequence>
<gene>
    <name evidence="1" type="ORF">Q2362_07075</name>
</gene>
<dbReference type="PANTHER" id="PTHR13061">
    <property type="entry name" value="DYNACTIN SUBUNIT P25"/>
    <property type="match status" value="1"/>
</dbReference>
<accession>A0ABT8T814</accession>
<proteinExistence type="predicted"/>
<organism evidence="1 2">
    <name type="scientific">Campylobacter magnus</name>
    <dbReference type="NCBI Taxonomy" id="3026462"/>
    <lineage>
        <taxon>Bacteria</taxon>
        <taxon>Pseudomonadati</taxon>
        <taxon>Campylobacterota</taxon>
        <taxon>Epsilonproteobacteria</taxon>
        <taxon>Campylobacterales</taxon>
        <taxon>Campylobacteraceae</taxon>
        <taxon>Campylobacter</taxon>
    </lineage>
</organism>
<protein>
    <submittedName>
        <fullName evidence="1">Gamma carbonic anhydrase family protein</fullName>
    </submittedName>
</protein>
<name>A0ABT8T814_9BACT</name>